<dbReference type="Pfam" id="PF10018">
    <property type="entry name" value="Med4"/>
    <property type="match status" value="1"/>
</dbReference>
<keyword evidence="9" id="KW-0175">Coiled coil</keyword>
<evidence type="ECO:0000256" key="9">
    <source>
        <dbReference type="SAM" id="Coils"/>
    </source>
</evidence>
<evidence type="ECO:0000256" key="3">
    <source>
        <dbReference type="ARBA" id="ARBA00020629"/>
    </source>
</evidence>
<dbReference type="InParanoid" id="A0A6P8H8P1"/>
<reference evidence="11" key="1">
    <citation type="submission" date="2025-08" db="UniProtKB">
        <authorList>
            <consortium name="RefSeq"/>
        </authorList>
    </citation>
    <scope>IDENTIFICATION</scope>
    <source>
        <tissue evidence="11">Tentacle</tissue>
    </source>
</reference>
<evidence type="ECO:0000256" key="1">
    <source>
        <dbReference type="ARBA" id="ARBA00004123"/>
    </source>
</evidence>
<dbReference type="PANTHER" id="PTHR13208">
    <property type="entry name" value="MEDIATOR OF RNA POLYMERASE II TRANSCRIPTION SUBUNIT 4"/>
    <property type="match status" value="1"/>
</dbReference>
<dbReference type="InterPro" id="IPR019258">
    <property type="entry name" value="Mediator_Med4"/>
</dbReference>
<evidence type="ECO:0000256" key="6">
    <source>
        <dbReference type="ARBA" id="ARBA00023242"/>
    </source>
</evidence>
<dbReference type="PANTHER" id="PTHR13208:SF2">
    <property type="entry name" value="MEDIATOR OF RNA POLYMERASE II TRANSCRIPTION SUBUNIT 4"/>
    <property type="match status" value="1"/>
</dbReference>
<keyword evidence="4 8" id="KW-0805">Transcription regulation</keyword>
<organism evidence="10 11">
    <name type="scientific">Actinia tenebrosa</name>
    <name type="common">Australian red waratah sea anemone</name>
    <dbReference type="NCBI Taxonomy" id="6105"/>
    <lineage>
        <taxon>Eukaryota</taxon>
        <taxon>Metazoa</taxon>
        <taxon>Cnidaria</taxon>
        <taxon>Anthozoa</taxon>
        <taxon>Hexacorallia</taxon>
        <taxon>Actiniaria</taxon>
        <taxon>Actiniidae</taxon>
        <taxon>Actinia</taxon>
    </lineage>
</organism>
<dbReference type="GO" id="GO:0003712">
    <property type="term" value="F:transcription coregulator activity"/>
    <property type="evidence" value="ECO:0007669"/>
    <property type="project" value="InterPro"/>
</dbReference>
<dbReference type="GeneID" id="116289969"/>
<feature type="coiled-coil region" evidence="9">
    <location>
        <begin position="58"/>
        <end position="119"/>
    </location>
</feature>
<dbReference type="GO" id="GO:0070847">
    <property type="term" value="C:core mediator complex"/>
    <property type="evidence" value="ECO:0007669"/>
    <property type="project" value="TreeGrafter"/>
</dbReference>
<comment type="subunit">
    <text evidence="8">Component of the Mediator complex.</text>
</comment>
<evidence type="ECO:0000256" key="7">
    <source>
        <dbReference type="ARBA" id="ARBA00031257"/>
    </source>
</evidence>
<protein>
    <recommendedName>
        <fullName evidence="3 8">Mediator of RNA polymerase II transcription subunit 4</fullName>
    </recommendedName>
    <alternativeName>
        <fullName evidence="7 8">Mediator complex subunit 4</fullName>
    </alternativeName>
</protein>
<evidence type="ECO:0000256" key="2">
    <source>
        <dbReference type="ARBA" id="ARBA00009626"/>
    </source>
</evidence>
<evidence type="ECO:0000256" key="5">
    <source>
        <dbReference type="ARBA" id="ARBA00023163"/>
    </source>
</evidence>
<dbReference type="OrthoDB" id="1929813at2759"/>
<comment type="similarity">
    <text evidence="2 8">Belongs to the Mediator complex subunit 4 family.</text>
</comment>
<keyword evidence="8" id="KW-0010">Activator</keyword>
<keyword evidence="5 8" id="KW-0804">Transcription</keyword>
<keyword evidence="6 8" id="KW-0539">Nucleus</keyword>
<dbReference type="GO" id="GO:0006357">
    <property type="term" value="P:regulation of transcription by RNA polymerase II"/>
    <property type="evidence" value="ECO:0007669"/>
    <property type="project" value="InterPro"/>
</dbReference>
<gene>
    <name evidence="11" type="primary">LOC116289969</name>
    <name evidence="8" type="synonym">MED4</name>
</gene>
<sequence length="274" mass="29961">MIIKMAAKMNRETSTKDVVNSILDDYEKLTRQLFENLSVFSLYRGKNDASEGDTTEIVNKLTEKDKELQAAIKIAKEQMDCQLQIQVTKENMAKKDQEILRLENQLKETEQILSQAVFQAKKKLKAIEQANRGSVSSEELIKYAHKISSSSAVEAPTTWMPGDQGRPYPLDIEMRSGLLGKLGEGLDTIPASTLTMDGTSMATTTSLADDGIINGQSTVGLSWQSHLQRLPNTIEQDTTSDGNIGAANGRPDHAVTEEAEIMSSSSSSSSSDSP</sequence>
<proteinExistence type="inferred from homology"/>
<dbReference type="FunCoup" id="A0A6P8H8P1">
    <property type="interactions" value="2795"/>
</dbReference>
<dbReference type="KEGG" id="aten:116289969"/>
<evidence type="ECO:0000256" key="4">
    <source>
        <dbReference type="ARBA" id="ARBA00023015"/>
    </source>
</evidence>
<comment type="subcellular location">
    <subcellularLocation>
        <location evidence="1 8">Nucleus</location>
    </subcellularLocation>
</comment>
<name>A0A6P8H8P1_ACTTE</name>
<dbReference type="RefSeq" id="XP_031552789.1">
    <property type="nucleotide sequence ID" value="XM_031696929.1"/>
</dbReference>
<keyword evidence="10" id="KW-1185">Reference proteome</keyword>
<accession>A0A6P8H8P1</accession>
<dbReference type="AlphaFoldDB" id="A0A6P8H8P1"/>
<evidence type="ECO:0000256" key="8">
    <source>
        <dbReference type="RuleBase" id="RU364141"/>
    </source>
</evidence>
<comment type="function">
    <text evidence="8">Component of the Mediator complex, a coactivator involved in the regulated transcription of nearly all RNA polymerase II-dependent genes. Mediator functions as a bridge to convey information from gene-specific regulatory proteins to the basal RNA polymerase II transcription machinery. Mediator is recruited to promoters by direct interactions with regulatory proteins and serves as a scaffold for the assembly of a functional preinitiation complex with RNA polymerase II and the general transcription factors.</text>
</comment>
<dbReference type="Proteomes" id="UP000515163">
    <property type="component" value="Unplaced"/>
</dbReference>
<dbReference type="GO" id="GO:0016592">
    <property type="term" value="C:mediator complex"/>
    <property type="evidence" value="ECO:0007669"/>
    <property type="project" value="InterPro"/>
</dbReference>
<evidence type="ECO:0000313" key="11">
    <source>
        <dbReference type="RefSeq" id="XP_031552789.1"/>
    </source>
</evidence>
<evidence type="ECO:0000313" key="10">
    <source>
        <dbReference type="Proteomes" id="UP000515163"/>
    </source>
</evidence>